<evidence type="ECO:0000259" key="2">
    <source>
        <dbReference type="Pfam" id="PF26604"/>
    </source>
</evidence>
<keyword evidence="4" id="KW-1185">Reference proteome</keyword>
<keyword evidence="1" id="KW-1133">Transmembrane helix</keyword>
<feature type="domain" description="CBU-0592-like" evidence="2">
    <location>
        <begin position="6"/>
        <end position="75"/>
    </location>
</feature>
<dbReference type="Pfam" id="PF26604">
    <property type="entry name" value="CBU_0592"/>
    <property type="match status" value="1"/>
</dbReference>
<proteinExistence type="predicted"/>
<dbReference type="Proteomes" id="UP000488299">
    <property type="component" value="Unassembled WGS sequence"/>
</dbReference>
<evidence type="ECO:0000313" key="3">
    <source>
        <dbReference type="EMBL" id="KAB7732881.1"/>
    </source>
</evidence>
<protein>
    <recommendedName>
        <fullName evidence="2">CBU-0592-like domain-containing protein</fullName>
    </recommendedName>
</protein>
<keyword evidence="1" id="KW-0472">Membrane</keyword>
<dbReference type="InterPro" id="IPR058058">
    <property type="entry name" value="CBU_0592-like"/>
</dbReference>
<dbReference type="EMBL" id="WELI01000001">
    <property type="protein sequence ID" value="KAB7732881.1"/>
    <property type="molecule type" value="Genomic_DNA"/>
</dbReference>
<sequence length="77" mass="8396">MNLLIETLGWIASVLIVGSYALNLRGTLAASDPRYIWSNIVGGLFFVVNTVHHGAYPSALVNVVWVIIAFAALLRKK</sequence>
<dbReference type="AlphaFoldDB" id="A0A7J5U5F3"/>
<organism evidence="3 4">
    <name type="scientific">Rudanella paleaurantiibacter</name>
    <dbReference type="NCBI Taxonomy" id="2614655"/>
    <lineage>
        <taxon>Bacteria</taxon>
        <taxon>Pseudomonadati</taxon>
        <taxon>Bacteroidota</taxon>
        <taxon>Cytophagia</taxon>
        <taxon>Cytophagales</taxon>
        <taxon>Cytophagaceae</taxon>
        <taxon>Rudanella</taxon>
    </lineage>
</organism>
<evidence type="ECO:0000313" key="4">
    <source>
        <dbReference type="Proteomes" id="UP000488299"/>
    </source>
</evidence>
<name>A0A7J5U5F3_9BACT</name>
<dbReference type="RefSeq" id="WP_152122560.1">
    <property type="nucleotide sequence ID" value="NZ_WELI01000001.1"/>
</dbReference>
<accession>A0A7J5U5F3</accession>
<reference evidence="3 4" key="1">
    <citation type="submission" date="2019-10" db="EMBL/GenBank/DDBJ databases">
        <title>Rudanella paleaurantiibacter sp. nov., isolated from sludge.</title>
        <authorList>
            <person name="Xu S.Q."/>
        </authorList>
    </citation>
    <scope>NUCLEOTIDE SEQUENCE [LARGE SCALE GENOMIC DNA]</scope>
    <source>
        <strain evidence="3 4">HX-22-17</strain>
    </source>
</reference>
<feature type="transmembrane region" description="Helical" evidence="1">
    <location>
        <begin position="53"/>
        <end position="74"/>
    </location>
</feature>
<comment type="caution">
    <text evidence="3">The sequence shown here is derived from an EMBL/GenBank/DDBJ whole genome shotgun (WGS) entry which is preliminary data.</text>
</comment>
<evidence type="ECO:0000256" key="1">
    <source>
        <dbReference type="SAM" id="Phobius"/>
    </source>
</evidence>
<gene>
    <name evidence="3" type="ORF">F5984_02725</name>
</gene>
<dbReference type="NCBIfam" id="NF047864">
    <property type="entry name" value="CBU_0592_membra"/>
    <property type="match status" value="1"/>
</dbReference>
<keyword evidence="1" id="KW-0812">Transmembrane</keyword>